<feature type="compositionally biased region" description="Basic and acidic residues" evidence="7">
    <location>
        <begin position="121"/>
        <end position="135"/>
    </location>
</feature>
<protein>
    <recommendedName>
        <fullName evidence="8">PX domain-containing protein</fullName>
    </recommendedName>
</protein>
<dbReference type="FunFam" id="1.20.1270.60:FF:000033">
    <property type="entry name" value="Sorting nexin"/>
    <property type="match status" value="1"/>
</dbReference>
<dbReference type="CDD" id="cd06862">
    <property type="entry name" value="PX_SNX9_18_like"/>
    <property type="match status" value="1"/>
</dbReference>
<name>A0A9P1N2U2_9PELO</name>
<dbReference type="GO" id="GO:0097320">
    <property type="term" value="P:plasma membrane tubulation"/>
    <property type="evidence" value="ECO:0007669"/>
    <property type="project" value="TreeGrafter"/>
</dbReference>
<evidence type="ECO:0000313" key="10">
    <source>
        <dbReference type="Proteomes" id="UP001152747"/>
    </source>
</evidence>
<dbReference type="GO" id="GO:0000278">
    <property type="term" value="P:mitotic cell cycle"/>
    <property type="evidence" value="ECO:0007669"/>
    <property type="project" value="InterPro"/>
</dbReference>
<dbReference type="InterPro" id="IPR001683">
    <property type="entry name" value="PX_dom"/>
</dbReference>
<feature type="binding site" evidence="6">
    <location>
        <position position="231"/>
    </location>
    <ligand>
        <name>a 1,2-diacyl-sn-glycero-3-phospho-(1D-myo-inositol-4,5-bisphosphate)</name>
        <dbReference type="ChEBI" id="CHEBI:58456"/>
    </ligand>
</feature>
<dbReference type="PANTHER" id="PTHR45827:SF1">
    <property type="entry name" value="SORTING NEXIN"/>
    <property type="match status" value="1"/>
</dbReference>
<dbReference type="GO" id="GO:0035091">
    <property type="term" value="F:phosphatidylinositol binding"/>
    <property type="evidence" value="ECO:0007669"/>
    <property type="project" value="InterPro"/>
</dbReference>
<dbReference type="GO" id="GO:0030659">
    <property type="term" value="C:cytoplasmic vesicle membrane"/>
    <property type="evidence" value="ECO:0007669"/>
    <property type="project" value="UniProtKB-SubCell"/>
</dbReference>
<dbReference type="PIRSF" id="PIRSF027744">
    <property type="entry name" value="Snx9"/>
    <property type="match status" value="1"/>
</dbReference>
<evidence type="ECO:0000256" key="5">
    <source>
        <dbReference type="ARBA" id="ARBA00023329"/>
    </source>
</evidence>
<dbReference type="GO" id="GO:0005886">
    <property type="term" value="C:plasma membrane"/>
    <property type="evidence" value="ECO:0007669"/>
    <property type="project" value="TreeGrafter"/>
</dbReference>
<accession>A0A9P1N2U2</accession>
<keyword evidence="5" id="KW-0968">Cytoplasmic vesicle</keyword>
<dbReference type="Pfam" id="PF10456">
    <property type="entry name" value="BAR_3_WASP_bdg"/>
    <property type="match status" value="1"/>
</dbReference>
<dbReference type="SUPFAM" id="SSF64268">
    <property type="entry name" value="PX domain"/>
    <property type="match status" value="1"/>
</dbReference>
<organism evidence="9 10">
    <name type="scientific">Caenorhabditis angaria</name>
    <dbReference type="NCBI Taxonomy" id="860376"/>
    <lineage>
        <taxon>Eukaryota</taxon>
        <taxon>Metazoa</taxon>
        <taxon>Ecdysozoa</taxon>
        <taxon>Nematoda</taxon>
        <taxon>Chromadorea</taxon>
        <taxon>Rhabditida</taxon>
        <taxon>Rhabditina</taxon>
        <taxon>Rhabditomorpha</taxon>
        <taxon>Rhabditoidea</taxon>
        <taxon>Rhabditidae</taxon>
        <taxon>Peloderinae</taxon>
        <taxon>Caenorhabditis</taxon>
    </lineage>
</organism>
<evidence type="ECO:0000256" key="6">
    <source>
        <dbReference type="PIRSR" id="PIRSR027744-1"/>
    </source>
</evidence>
<evidence type="ECO:0000256" key="4">
    <source>
        <dbReference type="ARBA" id="ARBA00023136"/>
    </source>
</evidence>
<evidence type="ECO:0000313" key="9">
    <source>
        <dbReference type="EMBL" id="CAI5449320.1"/>
    </source>
</evidence>
<dbReference type="GO" id="GO:0006897">
    <property type="term" value="P:endocytosis"/>
    <property type="evidence" value="ECO:0007669"/>
    <property type="project" value="TreeGrafter"/>
</dbReference>
<dbReference type="Proteomes" id="UP001152747">
    <property type="component" value="Unassembled WGS sequence"/>
</dbReference>
<evidence type="ECO:0000256" key="7">
    <source>
        <dbReference type="SAM" id="MobiDB-lite"/>
    </source>
</evidence>
<gene>
    <name evidence="9" type="ORF">CAMP_LOCUS11957</name>
</gene>
<dbReference type="InterPro" id="IPR019497">
    <property type="entry name" value="Sorting_nexin_WASP-bd-dom"/>
</dbReference>
<dbReference type="AlphaFoldDB" id="A0A9P1N2U2"/>
<reference evidence="9" key="1">
    <citation type="submission" date="2022-11" db="EMBL/GenBank/DDBJ databases">
        <authorList>
            <person name="Kikuchi T."/>
        </authorList>
    </citation>
    <scope>NUCLEOTIDE SEQUENCE</scope>
    <source>
        <strain evidence="9">PS1010</strain>
    </source>
</reference>
<dbReference type="GO" id="GO:0015031">
    <property type="term" value="P:protein transport"/>
    <property type="evidence" value="ECO:0007669"/>
    <property type="project" value="InterPro"/>
</dbReference>
<dbReference type="InterPro" id="IPR027267">
    <property type="entry name" value="AH/BAR_dom_sf"/>
</dbReference>
<feature type="compositionally biased region" description="Polar residues" evidence="7">
    <location>
        <begin position="110"/>
        <end position="120"/>
    </location>
</feature>
<feature type="binding site" evidence="6">
    <location>
        <position position="229"/>
    </location>
    <ligand>
        <name>a 1,2-diacyl-sn-glycero-3-phospho-(1D-myo-inositol-4,5-bisphosphate)</name>
        <dbReference type="ChEBI" id="CHEBI:58456"/>
    </ligand>
</feature>
<feature type="region of interest" description="Disordered" evidence="7">
    <location>
        <begin position="46"/>
        <end position="142"/>
    </location>
</feature>
<comment type="similarity">
    <text evidence="2">Belongs to the sorting nexin family.</text>
</comment>
<dbReference type="OrthoDB" id="10254720at2759"/>
<evidence type="ECO:0000256" key="2">
    <source>
        <dbReference type="ARBA" id="ARBA00010883"/>
    </source>
</evidence>
<dbReference type="Gene3D" id="3.30.1520.10">
    <property type="entry name" value="Phox-like domain"/>
    <property type="match status" value="1"/>
</dbReference>
<keyword evidence="3" id="KW-0728">SH3 domain</keyword>
<keyword evidence="10" id="KW-1185">Reference proteome</keyword>
<sequence length="530" mass="61384">MLFARARSASTIAIDHLYVHPQNEHRLSVHDPTSLNSNHLLIQQRASGSRTDIMSTDDETRSSSQQEPRRNGYRRKSRPESIRRRKSEERESRRKIEKSHTCELHREPSTKQSSVSNYNNQRREISRSHSEHGGDRAGSNKVNKSINRFSNFVKSGMEAYVIGESKMTTPASETHEIVNLNGIIQWKPIQKYYHCIVDKPKKESKLKGLKSFIAYSLTSNLTNIQVSRRYKHFDWLHEQLSAKYVLIPIPPLPEKQVAGRYEEDLIDHRKHILQLWVNKICRHPVLSQSEVWLHFISCTDEKDWKSGKRRAEKDEYVGGSFLNCITAPAQNLEQSSVDHQVERFQKSVKTSEEAMRTMQERMLIFQKAFAGPVKQNWQKMGGAFKTLQQSFEIDDTITSRKLTDALAHNASEYFEIGQLFDAHTKNDMEPVLENLYSYKGTVQNVPDILHVHKQAIQKFRESEGRLSAAEADKMRQRIDTLSYAVIAEIQHQTQEKVEEMNTTMGTYLKKQAAFYQDVAQRMSNLASKYE</sequence>
<proteinExistence type="inferred from homology"/>
<dbReference type="InterPro" id="IPR036871">
    <property type="entry name" value="PX_dom_sf"/>
</dbReference>
<feature type="domain" description="PX" evidence="8">
    <location>
        <begin position="193"/>
        <end position="303"/>
    </location>
</feature>
<dbReference type="Gene3D" id="1.20.1270.60">
    <property type="entry name" value="Arfaptin homology (AH) domain/BAR domain"/>
    <property type="match status" value="1"/>
</dbReference>
<dbReference type="GO" id="GO:0016197">
    <property type="term" value="P:endosomal transport"/>
    <property type="evidence" value="ECO:0007669"/>
    <property type="project" value="TreeGrafter"/>
</dbReference>
<dbReference type="EMBL" id="CANHGI010000004">
    <property type="protein sequence ID" value="CAI5449320.1"/>
    <property type="molecule type" value="Genomic_DNA"/>
</dbReference>
<evidence type="ECO:0000259" key="8">
    <source>
        <dbReference type="PROSITE" id="PS50195"/>
    </source>
</evidence>
<dbReference type="InterPro" id="IPR014536">
    <property type="entry name" value="Snx9_fam"/>
</dbReference>
<keyword evidence="4" id="KW-0472">Membrane</keyword>
<evidence type="ECO:0000256" key="3">
    <source>
        <dbReference type="ARBA" id="ARBA00022443"/>
    </source>
</evidence>
<dbReference type="Pfam" id="PF00787">
    <property type="entry name" value="PX"/>
    <property type="match status" value="1"/>
</dbReference>
<evidence type="ECO:0000256" key="1">
    <source>
        <dbReference type="ARBA" id="ARBA00004156"/>
    </source>
</evidence>
<comment type="subcellular location">
    <subcellularLocation>
        <location evidence="1">Cytoplasmic vesicle membrane</location>
    </subcellularLocation>
</comment>
<dbReference type="PANTHER" id="PTHR45827">
    <property type="entry name" value="SORTING NEXIN"/>
    <property type="match status" value="1"/>
</dbReference>
<dbReference type="SMART" id="SM00312">
    <property type="entry name" value="PX"/>
    <property type="match status" value="1"/>
</dbReference>
<comment type="caution">
    <text evidence="9">The sequence shown here is derived from an EMBL/GenBank/DDBJ whole genome shotgun (WGS) entry which is preliminary data.</text>
</comment>
<dbReference type="PROSITE" id="PS50195">
    <property type="entry name" value="PX"/>
    <property type="match status" value="1"/>
</dbReference>
<dbReference type="FunFam" id="3.30.1520.10:FF:000004">
    <property type="entry name" value="Sorting nexin"/>
    <property type="match status" value="1"/>
</dbReference>
<feature type="compositionally biased region" description="Basic and acidic residues" evidence="7">
    <location>
        <begin position="78"/>
        <end position="109"/>
    </location>
</feature>
<feature type="binding site" evidence="6">
    <location>
        <position position="269"/>
    </location>
    <ligand>
        <name>a 1,2-diacyl-sn-glycero-3-phospho-(1D-myo-inositol-4,5-bisphosphate)</name>
        <dbReference type="ChEBI" id="CHEBI:58456"/>
    </ligand>
</feature>